<evidence type="ECO:0000256" key="5">
    <source>
        <dbReference type="ARBA" id="ARBA00022771"/>
    </source>
</evidence>
<keyword evidence="7" id="KW-0862">Zinc</keyword>
<keyword evidence="5 11" id="KW-0863">Zinc-finger</keyword>
<feature type="domain" description="C2H2-type" evidence="13">
    <location>
        <begin position="1373"/>
        <end position="1396"/>
    </location>
</feature>
<feature type="compositionally biased region" description="Polar residues" evidence="12">
    <location>
        <begin position="842"/>
        <end position="853"/>
    </location>
</feature>
<feature type="region of interest" description="Disordered" evidence="12">
    <location>
        <begin position="1509"/>
        <end position="1544"/>
    </location>
</feature>
<dbReference type="PANTHER" id="PTHR47772:SF13">
    <property type="entry name" value="GASTRULA ZINC FINGER PROTEIN XLCGF49.1-LIKE-RELATED"/>
    <property type="match status" value="1"/>
</dbReference>
<feature type="compositionally biased region" description="Basic residues" evidence="12">
    <location>
        <begin position="617"/>
        <end position="626"/>
    </location>
</feature>
<evidence type="ECO:0000256" key="4">
    <source>
        <dbReference type="ARBA" id="ARBA00022737"/>
    </source>
</evidence>
<feature type="domain" description="C2H2-type" evidence="13">
    <location>
        <begin position="1259"/>
        <end position="1286"/>
    </location>
</feature>
<dbReference type="Proteomes" id="UP000472260">
    <property type="component" value="Unassembled WGS sequence"/>
</dbReference>
<keyword evidence="9" id="KW-0804">Transcription</keyword>
<feature type="compositionally biased region" description="Polar residues" evidence="12">
    <location>
        <begin position="585"/>
        <end position="594"/>
    </location>
</feature>
<dbReference type="GO" id="GO:0008270">
    <property type="term" value="F:zinc ion binding"/>
    <property type="evidence" value="ECO:0007669"/>
    <property type="project" value="UniProtKB-KW"/>
</dbReference>
<name>A0A671LTV8_9TELE</name>
<reference evidence="14" key="2">
    <citation type="submission" date="2025-09" db="UniProtKB">
        <authorList>
            <consortium name="Ensembl"/>
        </authorList>
    </citation>
    <scope>IDENTIFICATION</scope>
</reference>
<comment type="pathway">
    <text evidence="2">Protein modification; protein ubiquitination.</text>
</comment>
<feature type="region of interest" description="Disordered" evidence="12">
    <location>
        <begin position="669"/>
        <end position="700"/>
    </location>
</feature>
<dbReference type="InterPro" id="IPR050636">
    <property type="entry name" value="C2H2-ZF_domain-containing"/>
</dbReference>
<evidence type="ECO:0000313" key="15">
    <source>
        <dbReference type="Proteomes" id="UP000472260"/>
    </source>
</evidence>
<keyword evidence="15" id="KW-1185">Reference proteome</keyword>
<feature type="region of interest" description="Disordered" evidence="12">
    <location>
        <begin position="1"/>
        <end position="32"/>
    </location>
</feature>
<accession>A0A671LTV8</accession>
<keyword evidence="6" id="KW-0833">Ubl conjugation pathway</keyword>
<dbReference type="PANTHER" id="PTHR47772">
    <property type="entry name" value="ZINC FINGER PROTEIN 200"/>
    <property type="match status" value="1"/>
</dbReference>
<dbReference type="InterPro" id="IPR036236">
    <property type="entry name" value="Znf_C2H2_sf"/>
</dbReference>
<feature type="compositionally biased region" description="Polar residues" evidence="12">
    <location>
        <begin position="602"/>
        <end position="616"/>
    </location>
</feature>
<dbReference type="Gene3D" id="3.30.160.60">
    <property type="entry name" value="Classic Zinc Finger"/>
    <property type="match status" value="3"/>
</dbReference>
<dbReference type="Ensembl" id="ENSSANT00000025523.1">
    <property type="protein sequence ID" value="ENSSANP00000023953.1"/>
    <property type="gene ID" value="ENSSANG00000012340.1"/>
</dbReference>
<evidence type="ECO:0000256" key="2">
    <source>
        <dbReference type="ARBA" id="ARBA00004906"/>
    </source>
</evidence>
<keyword evidence="10" id="KW-0539">Nucleus</keyword>
<feature type="compositionally biased region" description="Polar residues" evidence="12">
    <location>
        <begin position="864"/>
        <end position="874"/>
    </location>
</feature>
<evidence type="ECO:0000259" key="13">
    <source>
        <dbReference type="PROSITE" id="PS50157"/>
    </source>
</evidence>
<feature type="compositionally biased region" description="Polar residues" evidence="12">
    <location>
        <begin position="669"/>
        <end position="681"/>
    </location>
</feature>
<dbReference type="PROSITE" id="PS00028">
    <property type="entry name" value="ZINC_FINGER_C2H2_1"/>
    <property type="match status" value="8"/>
</dbReference>
<feature type="region of interest" description="Disordered" evidence="12">
    <location>
        <begin position="1144"/>
        <end position="1206"/>
    </location>
</feature>
<comment type="subcellular location">
    <subcellularLocation>
        <location evidence="1">Nucleus</location>
    </subcellularLocation>
</comment>
<keyword evidence="4" id="KW-0677">Repeat</keyword>
<feature type="domain" description="C2H2-type" evidence="13">
    <location>
        <begin position="1229"/>
        <end position="1254"/>
    </location>
</feature>
<feature type="compositionally biased region" description="Polar residues" evidence="12">
    <location>
        <begin position="349"/>
        <end position="361"/>
    </location>
</feature>
<feature type="domain" description="C2H2-type" evidence="13">
    <location>
        <begin position="1345"/>
        <end position="1372"/>
    </location>
</feature>
<feature type="domain" description="C2H2-type" evidence="13">
    <location>
        <begin position="1415"/>
        <end position="1442"/>
    </location>
</feature>
<evidence type="ECO:0000313" key="14">
    <source>
        <dbReference type="Ensembl" id="ENSSANP00000023953.1"/>
    </source>
</evidence>
<dbReference type="FunFam" id="3.30.160.60:FF:000446">
    <property type="entry name" value="Zinc finger protein"/>
    <property type="match status" value="1"/>
</dbReference>
<protein>
    <recommendedName>
        <fullName evidence="13">C2H2-type domain-containing protein</fullName>
    </recommendedName>
</protein>
<evidence type="ECO:0000256" key="7">
    <source>
        <dbReference type="ARBA" id="ARBA00022833"/>
    </source>
</evidence>
<reference evidence="14" key="1">
    <citation type="submission" date="2025-08" db="UniProtKB">
        <authorList>
            <consortium name="Ensembl"/>
        </authorList>
    </citation>
    <scope>IDENTIFICATION</scope>
</reference>
<evidence type="ECO:0000256" key="12">
    <source>
        <dbReference type="SAM" id="MobiDB-lite"/>
    </source>
</evidence>
<evidence type="ECO:0000256" key="9">
    <source>
        <dbReference type="ARBA" id="ARBA00023163"/>
    </source>
</evidence>
<keyword evidence="3" id="KW-0479">Metal-binding</keyword>
<feature type="region of interest" description="Disordered" evidence="12">
    <location>
        <begin position="585"/>
        <end position="651"/>
    </location>
</feature>
<dbReference type="GO" id="GO:0005634">
    <property type="term" value="C:nucleus"/>
    <property type="evidence" value="ECO:0007669"/>
    <property type="project" value="UniProtKB-SubCell"/>
</dbReference>
<dbReference type="PROSITE" id="PS50157">
    <property type="entry name" value="ZINC_FINGER_C2H2_2"/>
    <property type="match status" value="7"/>
</dbReference>
<keyword evidence="8" id="KW-0805">Transcription regulation</keyword>
<feature type="compositionally biased region" description="Low complexity" evidence="12">
    <location>
        <begin position="854"/>
        <end position="863"/>
    </location>
</feature>
<evidence type="ECO:0000256" key="8">
    <source>
        <dbReference type="ARBA" id="ARBA00023015"/>
    </source>
</evidence>
<organism evidence="14 15">
    <name type="scientific">Sinocyclocheilus anshuiensis</name>
    <dbReference type="NCBI Taxonomy" id="1608454"/>
    <lineage>
        <taxon>Eukaryota</taxon>
        <taxon>Metazoa</taxon>
        <taxon>Chordata</taxon>
        <taxon>Craniata</taxon>
        <taxon>Vertebrata</taxon>
        <taxon>Euteleostomi</taxon>
        <taxon>Actinopterygii</taxon>
        <taxon>Neopterygii</taxon>
        <taxon>Teleostei</taxon>
        <taxon>Ostariophysi</taxon>
        <taxon>Cypriniformes</taxon>
        <taxon>Cyprinidae</taxon>
        <taxon>Cyprininae</taxon>
        <taxon>Sinocyclocheilus</taxon>
    </lineage>
</organism>
<feature type="region of interest" description="Disordered" evidence="12">
    <location>
        <begin position="842"/>
        <end position="877"/>
    </location>
</feature>
<feature type="domain" description="C2H2-type" evidence="13">
    <location>
        <begin position="1316"/>
        <end position="1344"/>
    </location>
</feature>
<feature type="domain" description="C2H2-type" evidence="13">
    <location>
        <begin position="1288"/>
        <end position="1315"/>
    </location>
</feature>
<feature type="compositionally biased region" description="Polar residues" evidence="12">
    <location>
        <begin position="726"/>
        <end position="737"/>
    </location>
</feature>
<evidence type="ECO:0000256" key="6">
    <source>
        <dbReference type="ARBA" id="ARBA00022786"/>
    </source>
</evidence>
<feature type="region of interest" description="Disordered" evidence="12">
    <location>
        <begin position="349"/>
        <end position="370"/>
    </location>
</feature>
<proteinExistence type="predicted"/>
<evidence type="ECO:0000256" key="10">
    <source>
        <dbReference type="ARBA" id="ARBA00023242"/>
    </source>
</evidence>
<feature type="compositionally biased region" description="Low complexity" evidence="12">
    <location>
        <begin position="1153"/>
        <end position="1171"/>
    </location>
</feature>
<evidence type="ECO:0000256" key="1">
    <source>
        <dbReference type="ARBA" id="ARBA00004123"/>
    </source>
</evidence>
<sequence length="1637" mass="182087">MDGELPPWNKHGSHNSRIPYNTAGEHQEGHDDMIGDSFAAGEQMTSLSSCMSGAFKALLPDYHGTSSAMSANSDKYSYSPDNHCLIKPGTAVDKKSAVESDFLKDPLGEASASVTHILPLRCAQYVRHEKNRELDQGNGNWTSVIKDALEMSNGMEMEQTLSMDECGPLMNYNLIYKGPETEANFRLKDHFNLQIAGSKLNEKQDGQGVKEEPDSFISMLSDDISKNKDVLEMVGEASILDVGSSLGKEELGITGIREHEPGLLPGFTRSSYTPFSSSESLTKSEQFPGIQCGLSCKDVSLRKTASTNTGFKHAKVNNETVPESSTVYGLHHLALQKGCHQAEITDGKTSVNSQDHSSQHNVQDERVKTSKLHVSESTVIKQSAAYLPNTQYFGSKLKKQVHDLVPTPASVGSQNTAVVKCENIELRIPTEERISESSLSVPGKNETNDFQETSIGTKNAKLSLKVETKFAPEIQNSSSGSETVPNLPVLPHIIHTDYKCKDSQIEPSESGKLNELCFQENNSKNVTLTLPSTSAFTERTRDECDIHVQQKQTQTSLSTVLLPFNENFKNSERSEKVFLNINSESSIPPFTENIQEAPPSPTSRTDCSSQHNLQKASQRHKKARKREKSELEALSGPIHKSNKRDNSSVYGSEILESVDKLDTARYEETNQNVSLADNDSTAPKEEDLITNGDVNPPTPRKKCRMAQLELVADTAETPQKTDHSCSEASQEEVPSNSRINRKAISRKKLKKKTRLKAKNSATLSLSQSTVLSPEEDCTSHFQVSDTTPMKGVSNPTVTQQSNAPTTFSEPKEDFVDVKRHQKMRRFPIKASKGKHKNATRFLNRQSSLEPQTDSVSTSVTESSNIVCPQNSPNKSKQKKRAYIHKAAKTPNVCPQEDMENVMTSKTKIVKAKRPLKKAARKDNNETTLLDTQSSIATVKQMDSVSNVGNEVESPVILSTPRKSQKKKLSDMCVLNPLSETDVSIVQPTTKRFRTKKTLDKKVSHNTVGENCEPAHLALSSVDSVYATETDYSGISQQSTEKTSNKRRKTDIKFIEAQTSTTSQQDDVTLPPSEDFSSIVVSNPKETVKVKGISRNKTNDNLLNEMNVHCEVCCQSSGEEKICSASLTEIMQGVTQTYPLKCTSSRSPTSTGFQLDSQTTTSSEQLSQLPQLVDVEPTQTRDTDLSKLPKTYPAHSPIKLPNAKSPTRSDVNCTSPSSSLECIEITQSFWKCKCSRCGQRFERYRTLSAHLQTHAPGFRYTCAQCGQFFERWSKLWLHQQQHRLKSRCYSCTQCNLQFNFFNSFREHMIDHAGQRPYACPLCPKTFIQEASLHAHQCESHKLCKSLKCDVCSKTFSSLRNLIKHSLLHNGSTSHVCLLCNLSFTNTRVLKEHLKTHTTYYGPALPDIPSKPLDFPHKCKRCKASFSTGELLYAHQIRHSRDAKTHIRPAVVPTSKLFDSCHNDTPSTPPFTRRNHISNLKLDGIPNNNSLYVYSHPDRLYVPPSGRVQLPVINLDPDEPEDVSDSQNPGHELPNSEITSQSDSTHLPQATLDHETTNLNSSESIEMMANSQHNYSRKYQRSPSFVETSVDMEIETPAQEEDSSESFECADCTEKLTSVLGLYEHYILHAIGDAYVQVN</sequence>
<evidence type="ECO:0000256" key="3">
    <source>
        <dbReference type="ARBA" id="ARBA00022723"/>
    </source>
</evidence>
<feature type="region of interest" description="Disordered" evidence="12">
    <location>
        <begin position="780"/>
        <end position="808"/>
    </location>
</feature>
<feature type="compositionally biased region" description="Polar residues" evidence="12">
    <location>
        <begin position="1534"/>
        <end position="1544"/>
    </location>
</feature>
<dbReference type="SMART" id="SM00355">
    <property type="entry name" value="ZnF_C2H2"/>
    <property type="match status" value="8"/>
</dbReference>
<dbReference type="Pfam" id="PF13912">
    <property type="entry name" value="zf-C2H2_6"/>
    <property type="match status" value="1"/>
</dbReference>
<dbReference type="InterPro" id="IPR013087">
    <property type="entry name" value="Znf_C2H2_type"/>
</dbReference>
<evidence type="ECO:0000256" key="11">
    <source>
        <dbReference type="PROSITE-ProRule" id="PRU00042"/>
    </source>
</evidence>
<dbReference type="Pfam" id="PF00096">
    <property type="entry name" value="zf-C2H2"/>
    <property type="match status" value="2"/>
</dbReference>
<feature type="region of interest" description="Disordered" evidence="12">
    <location>
        <begin position="714"/>
        <end position="737"/>
    </location>
</feature>
<dbReference type="SUPFAM" id="SSF57667">
    <property type="entry name" value="beta-beta-alpha zinc fingers"/>
    <property type="match status" value="3"/>
</dbReference>